<dbReference type="AlphaFoldDB" id="A0A9P6RII9"/>
<proteinExistence type="predicted"/>
<dbReference type="EMBL" id="JAAAIN010000197">
    <property type="protein sequence ID" value="KAG0318303.1"/>
    <property type="molecule type" value="Genomic_DNA"/>
</dbReference>
<accession>A0A9P6RII9</accession>
<dbReference type="OrthoDB" id="2424925at2759"/>
<comment type="caution">
    <text evidence="2">The sequence shown here is derived from an EMBL/GenBank/DDBJ whole genome shotgun (WGS) entry which is preliminary data.</text>
</comment>
<evidence type="ECO:0000313" key="2">
    <source>
        <dbReference type="EMBL" id="KAG0318303.1"/>
    </source>
</evidence>
<dbReference type="Proteomes" id="UP000823405">
    <property type="component" value="Unassembled WGS sequence"/>
</dbReference>
<name>A0A9P6RII9_9FUNG</name>
<gene>
    <name evidence="2" type="ORF">BGZ97_003976</name>
</gene>
<evidence type="ECO:0000313" key="3">
    <source>
        <dbReference type="Proteomes" id="UP000823405"/>
    </source>
</evidence>
<protein>
    <submittedName>
        <fullName evidence="2">Uncharacterized protein</fullName>
    </submittedName>
</protein>
<feature type="compositionally biased region" description="Polar residues" evidence="1">
    <location>
        <begin position="80"/>
        <end position="92"/>
    </location>
</feature>
<feature type="compositionally biased region" description="Low complexity" evidence="1">
    <location>
        <begin position="94"/>
        <end position="107"/>
    </location>
</feature>
<keyword evidence="3" id="KW-1185">Reference proteome</keyword>
<sequence>MDGQIWLDISRAWNQSSTFQIDAPDIQLSKSGAIILPFGPSHNRTDVSVNGLHASEGQHSMTGTFKPQAGDAPQSPPTPTRVTGTATGSVKPSSLATTYATPTVTTAAPPPPPGGSSLGAGRSSVSAQLTIQANKNVAVNFP</sequence>
<organism evidence="2 3">
    <name type="scientific">Linnemannia gamsii</name>
    <dbReference type="NCBI Taxonomy" id="64522"/>
    <lineage>
        <taxon>Eukaryota</taxon>
        <taxon>Fungi</taxon>
        <taxon>Fungi incertae sedis</taxon>
        <taxon>Mucoromycota</taxon>
        <taxon>Mortierellomycotina</taxon>
        <taxon>Mortierellomycetes</taxon>
        <taxon>Mortierellales</taxon>
        <taxon>Mortierellaceae</taxon>
        <taxon>Linnemannia</taxon>
    </lineage>
</organism>
<feature type="region of interest" description="Disordered" evidence="1">
    <location>
        <begin position="42"/>
        <end position="125"/>
    </location>
</feature>
<reference evidence="2" key="1">
    <citation type="journal article" date="2020" name="Fungal Divers.">
        <title>Resolving the Mortierellaceae phylogeny through synthesis of multi-gene phylogenetics and phylogenomics.</title>
        <authorList>
            <person name="Vandepol N."/>
            <person name="Liber J."/>
            <person name="Desiro A."/>
            <person name="Na H."/>
            <person name="Kennedy M."/>
            <person name="Barry K."/>
            <person name="Grigoriev I.V."/>
            <person name="Miller A.N."/>
            <person name="O'Donnell K."/>
            <person name="Stajich J.E."/>
            <person name="Bonito G."/>
        </authorList>
    </citation>
    <scope>NUCLEOTIDE SEQUENCE</scope>
    <source>
        <strain evidence="2">NVP60</strain>
    </source>
</reference>
<evidence type="ECO:0000256" key="1">
    <source>
        <dbReference type="SAM" id="MobiDB-lite"/>
    </source>
</evidence>